<organism evidence="7 8">
    <name type="scientific">Huiozyma naganishii (strain ATCC MYA-139 / BCRC 22969 / CBS 8797 / KCTC 17520 / NBRC 10181 / NCYC 3082 / Yp74L-3)</name>
    <name type="common">Yeast</name>
    <name type="synonym">Kazachstania naganishii</name>
    <dbReference type="NCBI Taxonomy" id="1071383"/>
    <lineage>
        <taxon>Eukaryota</taxon>
        <taxon>Fungi</taxon>
        <taxon>Dikarya</taxon>
        <taxon>Ascomycota</taxon>
        <taxon>Saccharomycotina</taxon>
        <taxon>Saccharomycetes</taxon>
        <taxon>Saccharomycetales</taxon>
        <taxon>Saccharomycetaceae</taxon>
        <taxon>Huiozyma</taxon>
    </lineage>
</organism>
<dbReference type="PANTHER" id="PTHR13112">
    <property type="entry name" value="UPF3 REGULATOR OF NONSENSE TRANSCRIPTS-LIKE PROTEIN"/>
    <property type="match status" value="1"/>
</dbReference>
<feature type="compositionally biased region" description="Polar residues" evidence="5">
    <location>
        <begin position="418"/>
        <end position="436"/>
    </location>
</feature>
<dbReference type="GO" id="GO:0003729">
    <property type="term" value="F:mRNA binding"/>
    <property type="evidence" value="ECO:0007669"/>
    <property type="project" value="TreeGrafter"/>
</dbReference>
<reference evidence="7 8" key="1">
    <citation type="journal article" date="2011" name="Proc. Natl. Acad. Sci. U.S.A.">
        <title>Evolutionary erosion of yeast sex chromosomes by mating-type switching accidents.</title>
        <authorList>
            <person name="Gordon J.L."/>
            <person name="Armisen D."/>
            <person name="Proux-Wera E."/>
            <person name="Oheigeartaigh S.S."/>
            <person name="Byrne K.P."/>
            <person name="Wolfe K.H."/>
        </authorList>
    </citation>
    <scope>NUCLEOTIDE SEQUENCE [LARGE SCALE GENOMIC DNA]</scope>
    <source>
        <strain evidence="8">ATCC MYA-139 / BCRC 22969 / CBS 8797 / CCRC 22969 / KCTC 17520 / NBRC 10181 / NCYC 3082</strain>
    </source>
</reference>
<evidence type="ECO:0000256" key="3">
    <source>
        <dbReference type="ARBA" id="ARBA00023161"/>
    </source>
</evidence>
<evidence type="ECO:0000256" key="2">
    <source>
        <dbReference type="ARBA" id="ARBA00005991"/>
    </source>
</evidence>
<keyword evidence="4" id="KW-0539">Nucleus</keyword>
<protein>
    <recommendedName>
        <fullName evidence="6">UPF3 domain-containing protein</fullName>
    </recommendedName>
</protein>
<dbReference type="RefSeq" id="XP_022466709.1">
    <property type="nucleotide sequence ID" value="XM_022610410.1"/>
</dbReference>
<dbReference type="InterPro" id="IPR012677">
    <property type="entry name" value="Nucleotide-bd_a/b_plait_sf"/>
</dbReference>
<name>J7SA69_HUIN7</name>
<comment type="subcellular location">
    <subcellularLocation>
        <location evidence="1">Nucleus</location>
    </subcellularLocation>
</comment>
<dbReference type="PANTHER" id="PTHR13112:SF0">
    <property type="entry name" value="FI21285P1"/>
    <property type="match status" value="1"/>
</dbReference>
<feature type="domain" description="UPF3" evidence="6">
    <location>
        <begin position="112"/>
        <end position="299"/>
    </location>
</feature>
<dbReference type="InterPro" id="IPR039722">
    <property type="entry name" value="Upf3"/>
</dbReference>
<feature type="compositionally biased region" description="Basic and acidic residues" evidence="5">
    <location>
        <begin position="16"/>
        <end position="27"/>
    </location>
</feature>
<dbReference type="OrthoDB" id="18087at2759"/>
<dbReference type="Gene3D" id="3.30.70.330">
    <property type="match status" value="1"/>
</dbReference>
<feature type="region of interest" description="Disordered" evidence="5">
    <location>
        <begin position="1"/>
        <end position="108"/>
    </location>
</feature>
<dbReference type="OMA" id="EYHAMVE"/>
<dbReference type="EMBL" id="HE978324">
    <property type="protein sequence ID" value="CCK72464.1"/>
    <property type="molecule type" value="Genomic_DNA"/>
</dbReference>
<feature type="compositionally biased region" description="Basic residues" evidence="5">
    <location>
        <begin position="338"/>
        <end position="347"/>
    </location>
</feature>
<keyword evidence="3" id="KW-0866">Nonsense-mediated mRNA decay</keyword>
<feature type="compositionally biased region" description="Polar residues" evidence="5">
    <location>
        <begin position="1"/>
        <end position="15"/>
    </location>
</feature>
<feature type="compositionally biased region" description="Basic residues" evidence="5">
    <location>
        <begin position="310"/>
        <end position="320"/>
    </location>
</feature>
<reference evidence="8" key="2">
    <citation type="submission" date="2012-08" db="EMBL/GenBank/DDBJ databases">
        <title>Genome sequence of Kazachstania naganishii.</title>
        <authorList>
            <person name="Gordon J.L."/>
            <person name="Armisen D."/>
            <person name="Proux-Wera E."/>
            <person name="OhEigeartaigh S.S."/>
            <person name="Byrne K.P."/>
            <person name="Wolfe K.H."/>
        </authorList>
    </citation>
    <scope>NUCLEOTIDE SEQUENCE [LARGE SCALE GENOMIC DNA]</scope>
    <source>
        <strain evidence="8">ATCC MYA-139 / BCRC 22969 / CBS 8797 / CCRC 22969 / KCTC 17520 / NBRC 10181 / NCYC 3082</strain>
    </source>
</reference>
<dbReference type="Pfam" id="PF03467">
    <property type="entry name" value="Smg4_UPF3"/>
    <property type="match status" value="1"/>
</dbReference>
<dbReference type="InterPro" id="IPR035979">
    <property type="entry name" value="RBD_domain_sf"/>
</dbReference>
<dbReference type="KEGG" id="kng:KNAG_0K00990"/>
<dbReference type="GO" id="GO:0000184">
    <property type="term" value="P:nuclear-transcribed mRNA catabolic process, nonsense-mediated decay"/>
    <property type="evidence" value="ECO:0007669"/>
    <property type="project" value="UniProtKB-KW"/>
</dbReference>
<feature type="compositionally biased region" description="Basic and acidic residues" evidence="5">
    <location>
        <begin position="352"/>
        <end position="367"/>
    </location>
</feature>
<dbReference type="HOGENOM" id="CLU_628602_0_0_1"/>
<accession>J7SA69</accession>
<feature type="compositionally biased region" description="Low complexity" evidence="5">
    <location>
        <begin position="87"/>
        <end position="97"/>
    </location>
</feature>
<evidence type="ECO:0000313" key="8">
    <source>
        <dbReference type="Proteomes" id="UP000006310"/>
    </source>
</evidence>
<evidence type="ECO:0000259" key="6">
    <source>
        <dbReference type="Pfam" id="PF03467"/>
    </source>
</evidence>
<proteinExistence type="inferred from homology"/>
<feature type="region of interest" description="Disordered" evidence="5">
    <location>
        <begin position="301"/>
        <end position="436"/>
    </location>
</feature>
<evidence type="ECO:0000256" key="4">
    <source>
        <dbReference type="ARBA" id="ARBA00023242"/>
    </source>
</evidence>
<dbReference type="CDD" id="cd12455">
    <property type="entry name" value="RRM_like_Smg4_UPF3"/>
    <property type="match status" value="1"/>
</dbReference>
<dbReference type="GO" id="GO:0045727">
    <property type="term" value="P:positive regulation of translation"/>
    <property type="evidence" value="ECO:0007669"/>
    <property type="project" value="TreeGrafter"/>
</dbReference>
<keyword evidence="8" id="KW-1185">Reference proteome</keyword>
<dbReference type="InterPro" id="IPR005120">
    <property type="entry name" value="UPF3_dom"/>
</dbReference>
<dbReference type="eggNOG" id="KOG1295">
    <property type="taxonomic scope" value="Eukaryota"/>
</dbReference>
<dbReference type="SUPFAM" id="SSF54928">
    <property type="entry name" value="RNA-binding domain, RBD"/>
    <property type="match status" value="1"/>
</dbReference>
<dbReference type="STRING" id="1071383.J7SA69"/>
<evidence type="ECO:0000313" key="7">
    <source>
        <dbReference type="EMBL" id="CCK72464.1"/>
    </source>
</evidence>
<dbReference type="GO" id="GO:0005737">
    <property type="term" value="C:cytoplasm"/>
    <property type="evidence" value="ECO:0007669"/>
    <property type="project" value="TreeGrafter"/>
</dbReference>
<dbReference type="GeneID" id="34528231"/>
<dbReference type="GO" id="GO:0005730">
    <property type="term" value="C:nucleolus"/>
    <property type="evidence" value="ECO:0007669"/>
    <property type="project" value="TreeGrafter"/>
</dbReference>
<comment type="similarity">
    <text evidence="2">Belongs to the RENT3 family.</text>
</comment>
<sequence>MEGQDAQPTGNGSTTPKRDNREQESTTKVKNGLRNPQAFEDISNASTSPKQQFKRFQKKPGMFAARRNKAAESSQDESVTKAKGPRNGKANRGSNNNNRKKKKARGKYKESEGFRVVMRLLPPNLTFEELCTTLKTEITSDFVSVYRISDIYYVQGHYSVKAFNEPIFSRCYFHFDDMENLKAFVMKLQGIMLVDDRDNAVKPTIKLTPYAKKLSDTNPNGFGKSKTFVLEGSLEETKLFKNFMKSLKYIEKTQEAGDEGSLFNLLDGSISLLKPLEKELAKKKKAEAAVKRKTENALTELAGSIAGNNKNKKKKKKKTKTDKDASTGAGLSKTDTKNKKKKPKKSKLLNAKRTERNNAQDSTDKKNNNIVILEDAGKRELQKRKSLQKKKETEQKKSMKKLVPQSKKQPRMDVGTLSRYSISSQPFVPSTTKPEN</sequence>
<dbReference type="AlphaFoldDB" id="J7SA69"/>
<gene>
    <name evidence="7" type="primary">KNAG0K00990</name>
    <name evidence="7" type="ordered locus">KNAG_0K00990</name>
</gene>
<dbReference type="Proteomes" id="UP000006310">
    <property type="component" value="Chromosome 11"/>
</dbReference>
<evidence type="ECO:0000256" key="5">
    <source>
        <dbReference type="SAM" id="MobiDB-lite"/>
    </source>
</evidence>
<evidence type="ECO:0000256" key="1">
    <source>
        <dbReference type="ARBA" id="ARBA00004123"/>
    </source>
</evidence>